<evidence type="ECO:0000256" key="2">
    <source>
        <dbReference type="SAM" id="MobiDB-lite"/>
    </source>
</evidence>
<dbReference type="EMBL" id="HBEM01011560">
    <property type="protein sequence ID" value="CAD8445254.1"/>
    <property type="molecule type" value="Transcribed_RNA"/>
</dbReference>
<dbReference type="AlphaFoldDB" id="A0A7S0D9L4"/>
<evidence type="ECO:0000313" key="3">
    <source>
        <dbReference type="EMBL" id="CAD8445254.1"/>
    </source>
</evidence>
<proteinExistence type="predicted"/>
<feature type="coiled-coil region" evidence="1">
    <location>
        <begin position="11"/>
        <end position="73"/>
    </location>
</feature>
<sequence length="379" mass="41484">MFGFGKKKQLIAKLEADLEDVQTSVEEAEVTVSAKDSIINEMLNEQKKQQLEISDLEQQITRLEENLLIEERTFVRALKKALDGESSSPRSHLGSFRANTSSAKQSISTSSSFRALPGMSKPTSKAKKQDNNAQVRSSRGSNLEPPVRQRQDLLSSSNHNSTDVSRGVMTLNCSTHNVHGSKLVLKLRQNGVTLPNCKSQVVRAKNGTAKFKPVSVDVPSLDEKLPLEIEIWSKGRLSSKTLATVSVPLTTVISLFRNKEPADFVLHKPTKRPSRASLPSQPKAQAQAQAQVGDLKSPTPSDGSQMRLRINLVTIKAASRVASQVQGQMGDEALYPSSMSGVTMEDIVGRWTAADGAFYYVTKKVTSMNKISELEKHVG</sequence>
<name>A0A7S0D9L4_9EUKA</name>
<feature type="compositionally biased region" description="Polar residues" evidence="2">
    <location>
        <begin position="131"/>
        <end position="141"/>
    </location>
</feature>
<gene>
    <name evidence="3" type="ORF">LAMO00422_LOCUS8071</name>
</gene>
<accession>A0A7S0D9L4</accession>
<reference evidence="3" key="1">
    <citation type="submission" date="2021-01" db="EMBL/GenBank/DDBJ databases">
        <authorList>
            <person name="Corre E."/>
            <person name="Pelletier E."/>
            <person name="Niang G."/>
            <person name="Scheremetjew M."/>
            <person name="Finn R."/>
            <person name="Kale V."/>
            <person name="Holt S."/>
            <person name="Cochrane G."/>
            <person name="Meng A."/>
            <person name="Brown T."/>
            <person name="Cohen L."/>
        </authorList>
    </citation>
    <scope>NUCLEOTIDE SEQUENCE</scope>
    <source>
        <strain evidence="3">CCMP2058</strain>
    </source>
</reference>
<organism evidence="3">
    <name type="scientific">Amorphochlora amoebiformis</name>
    <dbReference type="NCBI Taxonomy" id="1561963"/>
    <lineage>
        <taxon>Eukaryota</taxon>
        <taxon>Sar</taxon>
        <taxon>Rhizaria</taxon>
        <taxon>Cercozoa</taxon>
        <taxon>Chlorarachniophyceae</taxon>
        <taxon>Amorphochlora</taxon>
    </lineage>
</organism>
<evidence type="ECO:0000256" key="1">
    <source>
        <dbReference type="SAM" id="Coils"/>
    </source>
</evidence>
<feature type="compositionally biased region" description="Polar residues" evidence="2">
    <location>
        <begin position="152"/>
        <end position="164"/>
    </location>
</feature>
<feature type="region of interest" description="Disordered" evidence="2">
    <location>
        <begin position="82"/>
        <end position="164"/>
    </location>
</feature>
<feature type="compositionally biased region" description="Low complexity" evidence="2">
    <location>
        <begin position="101"/>
        <end position="112"/>
    </location>
</feature>
<keyword evidence="1" id="KW-0175">Coiled coil</keyword>
<protein>
    <submittedName>
        <fullName evidence="3">Uncharacterized protein</fullName>
    </submittedName>
</protein>
<feature type="region of interest" description="Disordered" evidence="2">
    <location>
        <begin position="270"/>
        <end position="304"/>
    </location>
</feature>